<proteinExistence type="predicted"/>
<keyword evidence="1" id="KW-0732">Signal</keyword>
<dbReference type="OrthoDB" id="3010635at2759"/>
<organism evidence="2 3">
    <name type="scientific">Laccaria amethystina LaAM-08-1</name>
    <dbReference type="NCBI Taxonomy" id="1095629"/>
    <lineage>
        <taxon>Eukaryota</taxon>
        <taxon>Fungi</taxon>
        <taxon>Dikarya</taxon>
        <taxon>Basidiomycota</taxon>
        <taxon>Agaricomycotina</taxon>
        <taxon>Agaricomycetes</taxon>
        <taxon>Agaricomycetidae</taxon>
        <taxon>Agaricales</taxon>
        <taxon>Agaricineae</taxon>
        <taxon>Hydnangiaceae</taxon>
        <taxon>Laccaria</taxon>
    </lineage>
</organism>
<name>A0A0C9Y1V1_9AGAR</name>
<dbReference type="Proteomes" id="UP000054477">
    <property type="component" value="Unassembled WGS sequence"/>
</dbReference>
<gene>
    <name evidence="2" type="ORF">K443DRAFT_6517</name>
</gene>
<feature type="chain" id="PRO_5002223093" evidence="1">
    <location>
        <begin position="20"/>
        <end position="288"/>
    </location>
</feature>
<accession>A0A0C9Y1V1</accession>
<dbReference type="AlphaFoldDB" id="A0A0C9Y1V1"/>
<keyword evidence="3" id="KW-1185">Reference proteome</keyword>
<sequence length="288" mass="30231">MAFGYTLLTPILGASLIFAWPRAVVTPNELMYSGRDGGASSCTQLTLDQAKGLPGWPQIVQYAKDTYGDDGLKYVLNPPEYPNTPAIVCVDQQPISISMQAAPSCSTGTDTITGTINGTTGSVSLSHIEGYTSAGTWSITQSSSLAVGLSFTASVGIPDVMTASTGVTTTATFTNAVSTGFTTTVNSETVLVSTINVGNGQNCTGTLTTTTCTGSGTGTVQYIASGSVWFYYDKKRAPKSDPNGAAHYKYGTTLESVLDVNDRSSSMKFMGFMQMDSNTHFSDYCVPL</sequence>
<evidence type="ECO:0000313" key="3">
    <source>
        <dbReference type="Proteomes" id="UP000054477"/>
    </source>
</evidence>
<dbReference type="EMBL" id="KN838599">
    <property type="protein sequence ID" value="KIK01998.1"/>
    <property type="molecule type" value="Genomic_DNA"/>
</dbReference>
<reference evidence="2 3" key="1">
    <citation type="submission" date="2014-04" db="EMBL/GenBank/DDBJ databases">
        <authorList>
            <consortium name="DOE Joint Genome Institute"/>
            <person name="Kuo A."/>
            <person name="Kohler A."/>
            <person name="Nagy L.G."/>
            <person name="Floudas D."/>
            <person name="Copeland A."/>
            <person name="Barry K.W."/>
            <person name="Cichocki N."/>
            <person name="Veneault-Fourrey C."/>
            <person name="LaButti K."/>
            <person name="Lindquist E.A."/>
            <person name="Lipzen A."/>
            <person name="Lundell T."/>
            <person name="Morin E."/>
            <person name="Murat C."/>
            <person name="Sun H."/>
            <person name="Tunlid A."/>
            <person name="Henrissat B."/>
            <person name="Grigoriev I.V."/>
            <person name="Hibbett D.S."/>
            <person name="Martin F."/>
            <person name="Nordberg H.P."/>
            <person name="Cantor M.N."/>
            <person name="Hua S.X."/>
        </authorList>
    </citation>
    <scope>NUCLEOTIDE SEQUENCE [LARGE SCALE GENOMIC DNA]</scope>
    <source>
        <strain evidence="2 3">LaAM-08-1</strain>
    </source>
</reference>
<feature type="signal peptide" evidence="1">
    <location>
        <begin position="1"/>
        <end position="19"/>
    </location>
</feature>
<dbReference type="STRING" id="1095629.A0A0C9Y1V1"/>
<reference evidence="3" key="2">
    <citation type="submission" date="2015-01" db="EMBL/GenBank/DDBJ databases">
        <title>Evolutionary Origins and Diversification of the Mycorrhizal Mutualists.</title>
        <authorList>
            <consortium name="DOE Joint Genome Institute"/>
            <consortium name="Mycorrhizal Genomics Consortium"/>
            <person name="Kohler A."/>
            <person name="Kuo A."/>
            <person name="Nagy L.G."/>
            <person name="Floudas D."/>
            <person name="Copeland A."/>
            <person name="Barry K.W."/>
            <person name="Cichocki N."/>
            <person name="Veneault-Fourrey C."/>
            <person name="LaButti K."/>
            <person name="Lindquist E.A."/>
            <person name="Lipzen A."/>
            <person name="Lundell T."/>
            <person name="Morin E."/>
            <person name="Murat C."/>
            <person name="Riley R."/>
            <person name="Ohm R."/>
            <person name="Sun H."/>
            <person name="Tunlid A."/>
            <person name="Henrissat B."/>
            <person name="Grigoriev I.V."/>
            <person name="Hibbett D.S."/>
            <person name="Martin F."/>
        </authorList>
    </citation>
    <scope>NUCLEOTIDE SEQUENCE [LARGE SCALE GENOMIC DNA]</scope>
    <source>
        <strain evidence="3">LaAM-08-1</strain>
    </source>
</reference>
<evidence type="ECO:0000256" key="1">
    <source>
        <dbReference type="SAM" id="SignalP"/>
    </source>
</evidence>
<protein>
    <submittedName>
        <fullName evidence="2">Uncharacterized protein</fullName>
    </submittedName>
</protein>
<dbReference type="HOGENOM" id="CLU_058858_0_0_1"/>
<evidence type="ECO:0000313" key="2">
    <source>
        <dbReference type="EMBL" id="KIK01998.1"/>
    </source>
</evidence>